<dbReference type="AlphaFoldDB" id="A0ABD5SDC6"/>
<dbReference type="EMBL" id="JBHSWW010000077">
    <property type="protein sequence ID" value="MFC6753250.1"/>
    <property type="molecule type" value="Genomic_DNA"/>
</dbReference>
<dbReference type="GO" id="GO:0016787">
    <property type="term" value="F:hydrolase activity"/>
    <property type="evidence" value="ECO:0007669"/>
    <property type="project" value="UniProtKB-KW"/>
</dbReference>
<dbReference type="Gene3D" id="2.30.40.10">
    <property type="entry name" value="Urease, subunit C, domain 1"/>
    <property type="match status" value="1"/>
</dbReference>
<keyword evidence="1" id="KW-0378">Hydrolase</keyword>
<protein>
    <submittedName>
        <fullName evidence="2">Amidohydrolase</fullName>
    </submittedName>
</protein>
<dbReference type="InterPro" id="IPR050287">
    <property type="entry name" value="MTA/SAH_deaminase"/>
</dbReference>
<gene>
    <name evidence="2" type="ORF">ACFQEU_07190</name>
</gene>
<proteinExistence type="predicted"/>
<dbReference type="PANTHER" id="PTHR43794:SF11">
    <property type="entry name" value="AMIDOHYDROLASE-RELATED DOMAIN-CONTAINING PROTEIN"/>
    <property type="match status" value="1"/>
</dbReference>
<reference evidence="2 3" key="1">
    <citation type="journal article" date="2019" name="Int. J. Syst. Evol. Microbiol.">
        <title>The Global Catalogue of Microorganisms (GCM) 10K type strain sequencing project: providing services to taxonomists for standard genome sequencing and annotation.</title>
        <authorList>
            <consortium name="The Broad Institute Genomics Platform"/>
            <consortium name="The Broad Institute Genome Sequencing Center for Infectious Disease"/>
            <person name="Wu L."/>
            <person name="Ma J."/>
        </authorList>
    </citation>
    <scope>NUCLEOTIDE SEQUENCE [LARGE SCALE GENOMIC DNA]</scope>
    <source>
        <strain evidence="2 3">CGMCC 1.3239</strain>
    </source>
</reference>
<dbReference type="PANTHER" id="PTHR43794">
    <property type="entry name" value="AMINOHYDROLASE SSNA-RELATED"/>
    <property type="match status" value="1"/>
</dbReference>
<sequence>MDTLVTDTLLVTMDPTVPGATGDLGIVDDGAVGWTDGEITYVGPAAEVETADADRTVNGDGCLTLPGFVNAHVHGRHTLLRGAAQDVPEIEWMTRAL</sequence>
<comment type="caution">
    <text evidence="2">The sequence shown here is derived from an EMBL/GenBank/DDBJ whole genome shotgun (WGS) entry which is preliminary data.</text>
</comment>
<organism evidence="2 3">
    <name type="scientific">Halorubrum tibetense</name>
    <dbReference type="NCBI Taxonomy" id="175631"/>
    <lineage>
        <taxon>Archaea</taxon>
        <taxon>Methanobacteriati</taxon>
        <taxon>Methanobacteriota</taxon>
        <taxon>Stenosarchaea group</taxon>
        <taxon>Halobacteria</taxon>
        <taxon>Halobacteriales</taxon>
        <taxon>Haloferacaceae</taxon>
        <taxon>Halorubrum</taxon>
    </lineage>
</organism>
<dbReference type="Gene3D" id="3.20.20.140">
    <property type="entry name" value="Metal-dependent hydrolases"/>
    <property type="match status" value="1"/>
</dbReference>
<evidence type="ECO:0000256" key="1">
    <source>
        <dbReference type="ARBA" id="ARBA00022801"/>
    </source>
</evidence>
<dbReference type="SUPFAM" id="SSF51338">
    <property type="entry name" value="Composite domain of metallo-dependent hydrolases"/>
    <property type="match status" value="1"/>
</dbReference>
<keyword evidence="3" id="KW-1185">Reference proteome</keyword>
<accession>A0ABD5SDC6</accession>
<evidence type="ECO:0000313" key="2">
    <source>
        <dbReference type="EMBL" id="MFC6753250.1"/>
    </source>
</evidence>
<evidence type="ECO:0000313" key="3">
    <source>
        <dbReference type="Proteomes" id="UP001596442"/>
    </source>
</evidence>
<dbReference type="InterPro" id="IPR011059">
    <property type="entry name" value="Metal-dep_hydrolase_composite"/>
</dbReference>
<dbReference type="SUPFAM" id="SSF51556">
    <property type="entry name" value="Metallo-dependent hydrolases"/>
    <property type="match status" value="1"/>
</dbReference>
<name>A0ABD5SDC6_9EURY</name>
<dbReference type="Proteomes" id="UP001596442">
    <property type="component" value="Unassembled WGS sequence"/>
</dbReference>
<feature type="non-terminal residue" evidence="2">
    <location>
        <position position="97"/>
    </location>
</feature>
<dbReference type="InterPro" id="IPR032466">
    <property type="entry name" value="Metal_Hydrolase"/>
</dbReference>